<reference evidence="6 7" key="1">
    <citation type="submission" date="2016-10" db="EMBL/GenBank/DDBJ databases">
        <authorList>
            <person name="de Groot N.N."/>
        </authorList>
    </citation>
    <scope>NUCLEOTIDE SEQUENCE [LARGE SCALE GENOMIC DNA]</scope>
    <source>
        <strain evidence="6 7">ATCC 35022</strain>
    </source>
</reference>
<dbReference type="OrthoDB" id="8338689at2"/>
<dbReference type="Proteomes" id="UP000199071">
    <property type="component" value="Unassembled WGS sequence"/>
</dbReference>
<dbReference type="Gene3D" id="2.150.10.10">
    <property type="entry name" value="Serralysin-like metalloprotease, C-terminal"/>
    <property type="match status" value="1"/>
</dbReference>
<keyword evidence="7" id="KW-1185">Reference proteome</keyword>
<sequence>MTERLWLAGLAGDWRNPANWTPAGVPQPGDRLVVVEGAPTIDGGAIRSETIFLLGSVALTAISVDFEPGPSGITRIIVSGGTGGDPTRASLLVEGETTLLSSIYVETIGGGLTIDADATFTIAYGGFLLVSQESFLSFTGDTIVHDGLLSVAGAATIGEDVAFLGHGTVQVDAGGLLDIDGTFGDHEIAFLGGSAEVTIADIDTFQGSLRFAGLGGVSVVIEDVRAKSASLDGDALLLYAGKKQKGGVVAELSVGTTNPAGLAPSGVKARDFDLKGDGEGGTVITYDPAGPTMLQASLPVPVVAPLGAEVSLKAIFKSAFGTRHPDFHGLTLLPAVAADLSDPNQGFWGQEAVNGIPGVESGWVVNGKLITRPTEIGKGDTVSFLAGNSIGFPPQIQAQVTSKAKGGKAEYVTYDVWSVDPAVTGLVAATPGSPTPDDILASAAAFQAVYGTPFNSNLCNWIADNVAAAAGAPMPLPDANLDPAANVPGGFWRVAYRGSDTDSPTVDWNTLVEPGDIVRLEWARAGTGHTTTVLAVNGDGSLTVYDNEDKDAAGHNVIGAHGDVAYWSETNPAGITIYRLDPDQQYRIDGTGLGEFIQGSIFDDLIRARPGRDKVKGSVGDDEIHGGRGRDTIFGQDGDDVLVGGYRHDRLKGGEGDDVFAYASVRQSKPEGSDRDVIADFHHGDRIDLAAINLKLEAKGKVPFHFIGEAPFAGTAGELVTRKKAAKTLIVEGDRDGDGVADFAIKVHGVAELTEADFIL</sequence>
<dbReference type="InterPro" id="IPR011049">
    <property type="entry name" value="Serralysin-like_metalloprot_C"/>
</dbReference>
<dbReference type="Pfam" id="PF08548">
    <property type="entry name" value="Peptidase_M10_C"/>
    <property type="match status" value="1"/>
</dbReference>
<dbReference type="InterPro" id="IPR018511">
    <property type="entry name" value="Hemolysin-typ_Ca-bd_CS"/>
</dbReference>
<protein>
    <submittedName>
        <fullName evidence="6">Hemolysin-type calcium-binding repeat-containing protein</fullName>
    </submittedName>
</protein>
<feature type="domain" description="Peptidase M10 serralysin C-terminal" evidence="5">
    <location>
        <begin position="633"/>
        <end position="759"/>
    </location>
</feature>
<evidence type="ECO:0000256" key="2">
    <source>
        <dbReference type="ARBA" id="ARBA00004613"/>
    </source>
</evidence>
<evidence type="ECO:0000256" key="3">
    <source>
        <dbReference type="ARBA" id="ARBA00022525"/>
    </source>
</evidence>
<dbReference type="InterPro" id="IPR013858">
    <property type="entry name" value="Peptidase_M10B_C"/>
</dbReference>
<dbReference type="SUPFAM" id="SSF51120">
    <property type="entry name" value="beta-Roll"/>
    <property type="match status" value="1"/>
</dbReference>
<evidence type="ECO:0000259" key="5">
    <source>
        <dbReference type="Pfam" id="PF08548"/>
    </source>
</evidence>
<dbReference type="PROSITE" id="PS00330">
    <property type="entry name" value="HEMOLYSIN_CALCIUM"/>
    <property type="match status" value="1"/>
</dbReference>
<dbReference type="STRING" id="665467.SAMN02982931_00572"/>
<evidence type="ECO:0000256" key="1">
    <source>
        <dbReference type="ARBA" id="ARBA00001913"/>
    </source>
</evidence>
<dbReference type="GO" id="GO:0005509">
    <property type="term" value="F:calcium ion binding"/>
    <property type="evidence" value="ECO:0007669"/>
    <property type="project" value="InterPro"/>
</dbReference>
<evidence type="ECO:0000313" key="7">
    <source>
        <dbReference type="Proteomes" id="UP000199071"/>
    </source>
</evidence>
<proteinExistence type="predicted"/>
<name>A0A1G6AG04_9HYPH</name>
<keyword evidence="3" id="KW-0964">Secreted</keyword>
<dbReference type="AlphaFoldDB" id="A0A1G6AG04"/>
<evidence type="ECO:0000256" key="4">
    <source>
        <dbReference type="ARBA" id="ARBA00022737"/>
    </source>
</evidence>
<dbReference type="EMBL" id="FMXQ01000001">
    <property type="protein sequence ID" value="SDB07371.1"/>
    <property type="molecule type" value="Genomic_DNA"/>
</dbReference>
<dbReference type="InterPro" id="IPR001343">
    <property type="entry name" value="Hemolysn_Ca-bd"/>
</dbReference>
<gene>
    <name evidence="6" type="ORF">SAMN02982931_00572</name>
</gene>
<evidence type="ECO:0000313" key="6">
    <source>
        <dbReference type="EMBL" id="SDB07371.1"/>
    </source>
</evidence>
<dbReference type="PRINTS" id="PR00313">
    <property type="entry name" value="CABNDNGRPT"/>
</dbReference>
<organism evidence="6 7">
    <name type="scientific">Bauldia litoralis</name>
    <dbReference type="NCBI Taxonomy" id="665467"/>
    <lineage>
        <taxon>Bacteria</taxon>
        <taxon>Pseudomonadati</taxon>
        <taxon>Pseudomonadota</taxon>
        <taxon>Alphaproteobacteria</taxon>
        <taxon>Hyphomicrobiales</taxon>
        <taxon>Kaistiaceae</taxon>
        <taxon>Bauldia</taxon>
    </lineage>
</organism>
<comment type="subcellular location">
    <subcellularLocation>
        <location evidence="2">Secreted</location>
    </subcellularLocation>
</comment>
<accession>A0A1G6AG04</accession>
<dbReference type="RefSeq" id="WP_090874671.1">
    <property type="nucleotide sequence ID" value="NZ_FMXQ01000001.1"/>
</dbReference>
<dbReference type="GO" id="GO:0005615">
    <property type="term" value="C:extracellular space"/>
    <property type="evidence" value="ECO:0007669"/>
    <property type="project" value="InterPro"/>
</dbReference>
<dbReference type="Pfam" id="PF00353">
    <property type="entry name" value="HemolysinCabind"/>
    <property type="match status" value="2"/>
</dbReference>
<keyword evidence="4" id="KW-0677">Repeat</keyword>
<comment type="cofactor">
    <cofactor evidence="1">
        <name>Ca(2+)</name>
        <dbReference type="ChEBI" id="CHEBI:29108"/>
    </cofactor>
</comment>